<dbReference type="CDD" id="cd16664">
    <property type="entry name" value="RING-Ubox_PUB"/>
    <property type="match status" value="1"/>
</dbReference>
<evidence type="ECO:0000256" key="5">
    <source>
        <dbReference type="ARBA" id="ARBA00022737"/>
    </source>
</evidence>
<dbReference type="GO" id="GO:0016567">
    <property type="term" value="P:protein ubiquitination"/>
    <property type="evidence" value="ECO:0007669"/>
    <property type="project" value="InterPro"/>
</dbReference>
<dbReference type="InterPro" id="IPR045210">
    <property type="entry name" value="RING-Ubox_PUB"/>
</dbReference>
<dbReference type="InterPro" id="IPR003613">
    <property type="entry name" value="Ubox_domain"/>
</dbReference>
<dbReference type="AlphaFoldDB" id="A0AAV0FPL7"/>
<feature type="domain" description="U-box" evidence="7">
    <location>
        <begin position="127"/>
        <end position="201"/>
    </location>
</feature>
<dbReference type="Gene3D" id="3.30.40.10">
    <property type="entry name" value="Zinc/RING finger domain, C3HC4 (zinc finger)"/>
    <property type="match status" value="1"/>
</dbReference>
<evidence type="ECO:0000256" key="1">
    <source>
        <dbReference type="ARBA" id="ARBA00000900"/>
    </source>
</evidence>
<proteinExistence type="predicted"/>
<keyword evidence="9" id="KW-1185">Reference proteome</keyword>
<comment type="catalytic activity">
    <reaction evidence="1">
        <text>S-ubiquitinyl-[E2 ubiquitin-conjugating enzyme]-L-cysteine + [acceptor protein]-L-lysine = [E2 ubiquitin-conjugating enzyme]-L-cysteine + N(6)-ubiquitinyl-[acceptor protein]-L-lysine.</text>
        <dbReference type="EC" id="2.3.2.27"/>
    </reaction>
</comment>
<organism evidence="8 9">
    <name type="scientific">Cuscuta epithymum</name>
    <dbReference type="NCBI Taxonomy" id="186058"/>
    <lineage>
        <taxon>Eukaryota</taxon>
        <taxon>Viridiplantae</taxon>
        <taxon>Streptophyta</taxon>
        <taxon>Embryophyta</taxon>
        <taxon>Tracheophyta</taxon>
        <taxon>Spermatophyta</taxon>
        <taxon>Magnoliopsida</taxon>
        <taxon>eudicotyledons</taxon>
        <taxon>Gunneridae</taxon>
        <taxon>Pentapetalae</taxon>
        <taxon>asterids</taxon>
        <taxon>lamiids</taxon>
        <taxon>Solanales</taxon>
        <taxon>Convolvulaceae</taxon>
        <taxon>Cuscuteae</taxon>
        <taxon>Cuscuta</taxon>
        <taxon>Cuscuta subgen. Cuscuta</taxon>
    </lineage>
</organism>
<evidence type="ECO:0000256" key="2">
    <source>
        <dbReference type="ARBA" id="ARBA00004906"/>
    </source>
</evidence>
<dbReference type="SMART" id="SM00504">
    <property type="entry name" value="Ubox"/>
    <property type="match status" value="1"/>
</dbReference>
<dbReference type="PROSITE" id="PS51698">
    <property type="entry name" value="U_BOX"/>
    <property type="match status" value="1"/>
</dbReference>
<dbReference type="PANTHER" id="PTHR23315">
    <property type="entry name" value="U BOX DOMAIN-CONTAINING"/>
    <property type="match status" value="1"/>
</dbReference>
<evidence type="ECO:0000313" key="8">
    <source>
        <dbReference type="EMBL" id="CAH9137582.1"/>
    </source>
</evidence>
<dbReference type="GO" id="GO:0061630">
    <property type="term" value="F:ubiquitin protein ligase activity"/>
    <property type="evidence" value="ECO:0007669"/>
    <property type="project" value="UniProtKB-EC"/>
</dbReference>
<gene>
    <name evidence="8" type="ORF">CEPIT_LOCUS36138</name>
</gene>
<dbReference type="EMBL" id="CAMAPF010001001">
    <property type="protein sequence ID" value="CAH9137582.1"/>
    <property type="molecule type" value="Genomic_DNA"/>
</dbReference>
<dbReference type="InterPro" id="IPR013083">
    <property type="entry name" value="Znf_RING/FYVE/PHD"/>
</dbReference>
<dbReference type="FunFam" id="3.30.40.10:FF:000114">
    <property type="entry name" value="RING-type E3 ubiquitin transferase"/>
    <property type="match status" value="1"/>
</dbReference>
<sequence>MFHMPCFQIELVHAYFKRAISEKDSRDLQLAIDLSMAQREKDAEPIIFKRLSEMLHLRTINDLKRESLVILDMVISSDGIPEECFELFEAVSYIWRKIKDCVVNDNPEEDDDANESEKTLIKHRVPIIPDDFRCPISLELMNDPVILSTGQTYERSCIQKWLDAGHKICPMTQQTLLHTALTPNYVLKSLIAMWCESNVFELPKNYQGKCSELHIASTGKCSSSSYSTPKNDTFQTQVLEGQRQILAGINTLNIKFQSLDRRFTRSDETLNRIEEAQRQAAEDQIRAFCPMYAYFDLHAPCLLQYNTHLDMTPLIGVILVDRAVAEEDMSAMEEEVIMVITTMSTRDSASIKRGKITLGTRFT</sequence>
<reference evidence="8" key="1">
    <citation type="submission" date="2022-07" db="EMBL/GenBank/DDBJ databases">
        <authorList>
            <person name="Macas J."/>
            <person name="Novak P."/>
            <person name="Neumann P."/>
        </authorList>
    </citation>
    <scope>NUCLEOTIDE SEQUENCE</scope>
</reference>
<dbReference type="Pfam" id="PF04564">
    <property type="entry name" value="U-box"/>
    <property type="match status" value="1"/>
</dbReference>
<comment type="caution">
    <text evidence="8">The sequence shown here is derived from an EMBL/GenBank/DDBJ whole genome shotgun (WGS) entry which is preliminary data.</text>
</comment>
<keyword evidence="6" id="KW-0833">Ubl conjugation pathway</keyword>
<evidence type="ECO:0000256" key="6">
    <source>
        <dbReference type="ARBA" id="ARBA00022786"/>
    </source>
</evidence>
<dbReference type="EC" id="2.3.2.27" evidence="3"/>
<keyword evidence="4" id="KW-0808">Transferase</keyword>
<dbReference type="PANTHER" id="PTHR23315:SF111">
    <property type="entry name" value="U-BOX DOMAIN-CONTAINING PROTEIN 14"/>
    <property type="match status" value="1"/>
</dbReference>
<keyword evidence="5" id="KW-0677">Repeat</keyword>
<evidence type="ECO:0000256" key="3">
    <source>
        <dbReference type="ARBA" id="ARBA00012483"/>
    </source>
</evidence>
<dbReference type="Proteomes" id="UP001152523">
    <property type="component" value="Unassembled WGS sequence"/>
</dbReference>
<accession>A0AAV0FPL7</accession>
<comment type="pathway">
    <text evidence="2">Protein modification; protein ubiquitination.</text>
</comment>
<protein>
    <recommendedName>
        <fullName evidence="3">RING-type E3 ubiquitin transferase</fullName>
        <ecNumber evidence="3">2.3.2.27</ecNumber>
    </recommendedName>
</protein>
<name>A0AAV0FPL7_9ASTE</name>
<dbReference type="SUPFAM" id="SSF57850">
    <property type="entry name" value="RING/U-box"/>
    <property type="match status" value="1"/>
</dbReference>
<evidence type="ECO:0000259" key="7">
    <source>
        <dbReference type="PROSITE" id="PS51698"/>
    </source>
</evidence>
<evidence type="ECO:0000256" key="4">
    <source>
        <dbReference type="ARBA" id="ARBA00022679"/>
    </source>
</evidence>
<evidence type="ECO:0000313" key="9">
    <source>
        <dbReference type="Proteomes" id="UP001152523"/>
    </source>
</evidence>